<dbReference type="EMBL" id="JACHDO010000001">
    <property type="protein sequence ID" value="MBB5495629.1"/>
    <property type="molecule type" value="Genomic_DNA"/>
</dbReference>
<keyword evidence="4" id="KW-1185">Reference proteome</keyword>
<reference evidence="3 4" key="1">
    <citation type="submission" date="2020-08" db="EMBL/GenBank/DDBJ databases">
        <title>Sequencing the genomes of 1000 actinobacteria strains.</title>
        <authorList>
            <person name="Klenk H.-P."/>
        </authorList>
    </citation>
    <scope>NUCLEOTIDE SEQUENCE [LARGE SCALE GENOMIC DNA]</scope>
    <source>
        <strain evidence="3 4">DSM 44598</strain>
    </source>
</reference>
<dbReference type="PROSITE" id="PS51257">
    <property type="entry name" value="PROKAR_LIPOPROTEIN"/>
    <property type="match status" value="1"/>
</dbReference>
<dbReference type="InterPro" id="IPR026004">
    <property type="entry name" value="Septum_form"/>
</dbReference>
<proteinExistence type="predicted"/>
<evidence type="ECO:0000256" key="1">
    <source>
        <dbReference type="SAM" id="MobiDB-lite"/>
    </source>
</evidence>
<protein>
    <recommendedName>
        <fullName evidence="2">Septum formation-related domain-containing protein</fullName>
    </recommendedName>
</protein>
<evidence type="ECO:0000313" key="3">
    <source>
        <dbReference type="EMBL" id="MBB5495629.1"/>
    </source>
</evidence>
<dbReference type="Pfam" id="PF13845">
    <property type="entry name" value="Septum_form"/>
    <property type="match status" value="1"/>
</dbReference>
<dbReference type="Proteomes" id="UP000579647">
    <property type="component" value="Unassembled WGS sequence"/>
</dbReference>
<sequence length="200" mass="21691">MLSEARHPLLGRIALATVAAGAALSLSACGLPLLPPAFTDSTEDPGPAAEPTETEEPVETEEPEPFETEEPVEVEPEEQDVMILAVGDCLNEWTTDYDDTVSSVPIVDCDEPHDFEVYYEGVVDESGDYPGEDELSDMVDEGCVDAFEDFVGSPYATSALYQTSLWPTEEGWEQGSRDYLCLVGHMDGSQSTGTLEDSRL</sequence>
<feature type="compositionally biased region" description="Acidic residues" evidence="1">
    <location>
        <begin position="52"/>
        <end position="76"/>
    </location>
</feature>
<dbReference type="RefSeq" id="WP_184370791.1">
    <property type="nucleotide sequence ID" value="NZ_BAAAKM010000037.1"/>
</dbReference>
<gene>
    <name evidence="3" type="ORF">HNR07_006766</name>
</gene>
<feature type="domain" description="Septum formation-related" evidence="2">
    <location>
        <begin position="87"/>
        <end position="189"/>
    </location>
</feature>
<evidence type="ECO:0000259" key="2">
    <source>
        <dbReference type="Pfam" id="PF13845"/>
    </source>
</evidence>
<organism evidence="3 4">
    <name type="scientific">Nocardiopsis metallicus</name>
    <dbReference type="NCBI Taxonomy" id="179819"/>
    <lineage>
        <taxon>Bacteria</taxon>
        <taxon>Bacillati</taxon>
        <taxon>Actinomycetota</taxon>
        <taxon>Actinomycetes</taxon>
        <taxon>Streptosporangiales</taxon>
        <taxon>Nocardiopsidaceae</taxon>
        <taxon>Nocardiopsis</taxon>
    </lineage>
</organism>
<comment type="caution">
    <text evidence="3">The sequence shown here is derived from an EMBL/GenBank/DDBJ whole genome shotgun (WGS) entry which is preliminary data.</text>
</comment>
<evidence type="ECO:0000313" key="4">
    <source>
        <dbReference type="Proteomes" id="UP000579647"/>
    </source>
</evidence>
<accession>A0A840WF75</accession>
<name>A0A840WF75_9ACTN</name>
<feature type="region of interest" description="Disordered" evidence="1">
    <location>
        <begin position="36"/>
        <end position="76"/>
    </location>
</feature>
<dbReference type="AlphaFoldDB" id="A0A840WF75"/>